<comment type="subunit">
    <text evidence="7">Component of the dolichol-phosphate mannose (DPM) synthase complex.</text>
</comment>
<evidence type="ECO:0000256" key="3">
    <source>
        <dbReference type="ARBA" id="ARBA00022692"/>
    </source>
</evidence>
<comment type="subcellular location">
    <subcellularLocation>
        <location evidence="1 7">Endoplasmic reticulum membrane</location>
        <topology evidence="1 7">Multi-pass membrane protein</topology>
    </subcellularLocation>
</comment>
<dbReference type="OrthoDB" id="2014333at2759"/>
<evidence type="ECO:0000256" key="6">
    <source>
        <dbReference type="ARBA" id="ARBA00023136"/>
    </source>
</evidence>
<comment type="caution">
    <text evidence="8">The sequence shown here is derived from an EMBL/GenBank/DDBJ whole genome shotgun (WGS) entry which is preliminary data.</text>
</comment>
<dbReference type="GO" id="GO:0006506">
    <property type="term" value="P:GPI anchor biosynthetic process"/>
    <property type="evidence" value="ECO:0007669"/>
    <property type="project" value="TreeGrafter"/>
</dbReference>
<dbReference type="GO" id="GO:0005789">
    <property type="term" value="C:endoplasmic reticulum membrane"/>
    <property type="evidence" value="ECO:0007669"/>
    <property type="project" value="UniProtKB-SubCell"/>
</dbReference>
<evidence type="ECO:0000256" key="1">
    <source>
        <dbReference type="ARBA" id="ARBA00004477"/>
    </source>
</evidence>
<dbReference type="Proteomes" id="UP000789390">
    <property type="component" value="Unassembled WGS sequence"/>
</dbReference>
<keyword evidence="4 7" id="KW-0256">Endoplasmic reticulum</keyword>
<keyword evidence="9" id="KW-1185">Reference proteome</keyword>
<organism evidence="8 9">
    <name type="scientific">Daphnia galeata</name>
    <dbReference type="NCBI Taxonomy" id="27404"/>
    <lineage>
        <taxon>Eukaryota</taxon>
        <taxon>Metazoa</taxon>
        <taxon>Ecdysozoa</taxon>
        <taxon>Arthropoda</taxon>
        <taxon>Crustacea</taxon>
        <taxon>Branchiopoda</taxon>
        <taxon>Diplostraca</taxon>
        <taxon>Cladocera</taxon>
        <taxon>Anomopoda</taxon>
        <taxon>Daphniidae</taxon>
        <taxon>Daphnia</taxon>
    </lineage>
</organism>
<dbReference type="PANTHER" id="PTHR16433">
    <property type="entry name" value="DOLICHOL-PHOSPHATE MANNOSYLTRANSFERASE SUBUNIT 3"/>
    <property type="match status" value="1"/>
</dbReference>
<dbReference type="InterPro" id="IPR013174">
    <property type="entry name" value="DPM3"/>
</dbReference>
<dbReference type="AlphaFoldDB" id="A0A8J2WMM6"/>
<gene>
    <name evidence="8" type="ORF">DGAL_LOCUS12236</name>
</gene>
<sequence>MTKLVEWLGLAGLFAGVWAYLFISTPAGSSSDFARHFVLFLPFYVLLAFAVISVSIIAWRVYTFNDCKEAAKELKQEIADAKTDLRKKGFKFD</sequence>
<keyword evidence="5 7" id="KW-1133">Transmembrane helix</keyword>
<keyword evidence="6 7" id="KW-0472">Membrane</keyword>
<evidence type="ECO:0000313" key="9">
    <source>
        <dbReference type="Proteomes" id="UP000789390"/>
    </source>
</evidence>
<dbReference type="GO" id="GO:0033185">
    <property type="term" value="C:dolichol-phosphate-mannose synthase complex"/>
    <property type="evidence" value="ECO:0007669"/>
    <property type="project" value="TreeGrafter"/>
</dbReference>
<protein>
    <recommendedName>
        <fullName evidence="7">Dolichol-phosphate mannosyltransferase subunit 3</fullName>
    </recommendedName>
</protein>
<dbReference type="PANTHER" id="PTHR16433:SF0">
    <property type="entry name" value="DOLICHOL-PHOSPHATE MANNOSYLTRANSFERASE SUBUNIT 3"/>
    <property type="match status" value="1"/>
</dbReference>
<evidence type="ECO:0000256" key="7">
    <source>
        <dbReference type="RuleBase" id="RU365085"/>
    </source>
</evidence>
<reference evidence="8" key="1">
    <citation type="submission" date="2021-11" db="EMBL/GenBank/DDBJ databases">
        <authorList>
            <person name="Schell T."/>
        </authorList>
    </citation>
    <scope>NUCLEOTIDE SEQUENCE</scope>
    <source>
        <strain evidence="8">M5</strain>
    </source>
</reference>
<proteinExistence type="inferred from homology"/>
<evidence type="ECO:0000256" key="5">
    <source>
        <dbReference type="ARBA" id="ARBA00022989"/>
    </source>
</evidence>
<comment type="pathway">
    <text evidence="7">Protein modification; protein glycosylation.</text>
</comment>
<keyword evidence="3 7" id="KW-0812">Transmembrane</keyword>
<dbReference type="Pfam" id="PF08285">
    <property type="entry name" value="DPM3"/>
    <property type="match status" value="1"/>
</dbReference>
<name>A0A8J2WMM6_9CRUS</name>
<evidence type="ECO:0000256" key="2">
    <source>
        <dbReference type="ARBA" id="ARBA00010430"/>
    </source>
</evidence>
<feature type="transmembrane region" description="Helical" evidence="7">
    <location>
        <begin position="7"/>
        <end position="25"/>
    </location>
</feature>
<accession>A0A8J2WMM6</accession>
<evidence type="ECO:0000256" key="4">
    <source>
        <dbReference type="ARBA" id="ARBA00022824"/>
    </source>
</evidence>
<comment type="similarity">
    <text evidence="2 7">Belongs to the DPM3 family.</text>
</comment>
<comment type="function">
    <text evidence="7">Stabilizer subunit of the dolichol-phosphate mannose (DPM) synthase complex; tethers catalytic subunit to the ER.</text>
</comment>
<dbReference type="EMBL" id="CAKKLH010000288">
    <property type="protein sequence ID" value="CAH0108831.1"/>
    <property type="molecule type" value="Genomic_DNA"/>
</dbReference>
<dbReference type="UniPathway" id="UPA00378"/>
<feature type="transmembrane region" description="Helical" evidence="7">
    <location>
        <begin position="37"/>
        <end position="62"/>
    </location>
</feature>
<evidence type="ECO:0000313" key="8">
    <source>
        <dbReference type="EMBL" id="CAH0108831.1"/>
    </source>
</evidence>